<name>A0ABS9CR58_9RHOB</name>
<keyword evidence="3" id="KW-1185">Reference proteome</keyword>
<evidence type="ECO:0000313" key="2">
    <source>
        <dbReference type="EMBL" id="MCF2869719.1"/>
    </source>
</evidence>
<dbReference type="RefSeq" id="WP_235223848.1">
    <property type="nucleotide sequence ID" value="NZ_JAKGAQ010000001.1"/>
</dbReference>
<feature type="compositionally biased region" description="Basic residues" evidence="1">
    <location>
        <begin position="1"/>
        <end position="12"/>
    </location>
</feature>
<organism evidence="2 3">
    <name type="scientific">Octadecabacter dasysiphoniae</name>
    <dbReference type="NCBI Taxonomy" id="2909341"/>
    <lineage>
        <taxon>Bacteria</taxon>
        <taxon>Pseudomonadati</taxon>
        <taxon>Pseudomonadota</taxon>
        <taxon>Alphaproteobacteria</taxon>
        <taxon>Rhodobacterales</taxon>
        <taxon>Roseobacteraceae</taxon>
        <taxon>Octadecabacter</taxon>
    </lineage>
</organism>
<evidence type="ECO:0000256" key="1">
    <source>
        <dbReference type="SAM" id="MobiDB-lite"/>
    </source>
</evidence>
<dbReference type="Proteomes" id="UP001200557">
    <property type="component" value="Unassembled WGS sequence"/>
</dbReference>
<protein>
    <submittedName>
        <fullName evidence="2">Uncharacterized protein</fullName>
    </submittedName>
</protein>
<feature type="region of interest" description="Disordered" evidence="1">
    <location>
        <begin position="1"/>
        <end position="58"/>
    </location>
</feature>
<gene>
    <name evidence="2" type="ORF">L0664_01450</name>
</gene>
<reference evidence="2 3" key="1">
    <citation type="submission" date="2022-01" db="EMBL/GenBank/DDBJ databases">
        <title>Octadecabacter sp. nov., isolated from a marine alga.</title>
        <authorList>
            <person name="Jin M.S."/>
            <person name="Kim H.M."/>
            <person name="Han D.M."/>
            <person name="Jung J.J."/>
            <person name="Jeon C.O."/>
        </authorList>
    </citation>
    <scope>NUCLEOTIDE SEQUENCE [LARGE SCALE GENOMIC DNA]</scope>
    <source>
        <strain evidence="2 3">G9-8</strain>
    </source>
</reference>
<dbReference type="EMBL" id="JAKGAQ010000001">
    <property type="protein sequence ID" value="MCF2869719.1"/>
    <property type="molecule type" value="Genomic_DNA"/>
</dbReference>
<comment type="caution">
    <text evidence="2">The sequence shown here is derived from an EMBL/GenBank/DDBJ whole genome shotgun (WGS) entry which is preliminary data.</text>
</comment>
<sequence>MPRKTKSPRKAAGKSPVARPNRRAVAPKQARAPSGLERHGRGAQAARPMKFPGRQGGR</sequence>
<proteinExistence type="predicted"/>
<accession>A0ABS9CR58</accession>
<evidence type="ECO:0000313" key="3">
    <source>
        <dbReference type="Proteomes" id="UP001200557"/>
    </source>
</evidence>